<evidence type="ECO:0000256" key="1">
    <source>
        <dbReference type="SAM" id="Phobius"/>
    </source>
</evidence>
<reference evidence="2" key="1">
    <citation type="submission" date="2019-02" db="EMBL/GenBank/DDBJ databases">
        <authorList>
            <person name="Gruber-Vodicka R. H."/>
            <person name="Seah K. B. B."/>
        </authorList>
    </citation>
    <scope>NUCLEOTIDE SEQUENCE</scope>
    <source>
        <strain evidence="2">BECK_M6</strain>
    </source>
</reference>
<organism evidence="2">
    <name type="scientific">Candidatus Kentrum sp. LFY</name>
    <dbReference type="NCBI Taxonomy" id="2126342"/>
    <lineage>
        <taxon>Bacteria</taxon>
        <taxon>Pseudomonadati</taxon>
        <taxon>Pseudomonadota</taxon>
        <taxon>Gammaproteobacteria</taxon>
        <taxon>Candidatus Kentrum</taxon>
    </lineage>
</organism>
<protein>
    <submittedName>
        <fullName evidence="2">Uncharacterized protein</fullName>
    </submittedName>
</protein>
<proteinExistence type="predicted"/>
<keyword evidence="1" id="KW-1133">Transmembrane helix</keyword>
<feature type="transmembrane region" description="Helical" evidence="1">
    <location>
        <begin position="46"/>
        <end position="65"/>
    </location>
</feature>
<gene>
    <name evidence="2" type="ORF">BECKLFY1418A_GA0070994_100343</name>
</gene>
<keyword evidence="1" id="KW-0812">Transmembrane</keyword>
<evidence type="ECO:0000313" key="2">
    <source>
        <dbReference type="EMBL" id="VFJ88077.1"/>
    </source>
</evidence>
<sequence length="349" mass="37528">MEALAESLSKTSLPTIMVIAGVFFLFLSIGGQLGAQIATDSIQRKLSGILGIVLLVGGISFYFVGKSSHQKSVEPVSDEPATRKFYLLRPNSVKPGRTIEGSSEINIQDATLTIQSDGESVAGKISIEGGDLTRTEVISSLHGHTTALKKKILADSIETTIHIGKNTETEYKNGVLQGHTILIENQNGIWVKSLVGAKATKAQQMELQESYADEHEFYPATAIEVGSDWTLAGPQLAHVSGLGNLLSVSGSAHLVFERLVKCGDGDCALISVRRLEIKGEKLVNGEIMQLKLGGHGVIHRSLSEFIDTKFLFNGHMLLEGIRIGDDNGRVKVKVLGPCRLSGSERLISD</sequence>
<accession>A0A450U830</accession>
<keyword evidence="1" id="KW-0472">Membrane</keyword>
<name>A0A450U830_9GAMM</name>
<feature type="transmembrane region" description="Helical" evidence="1">
    <location>
        <begin position="12"/>
        <end position="34"/>
    </location>
</feature>
<dbReference type="EMBL" id="CAADFH010000003">
    <property type="protein sequence ID" value="VFJ88077.1"/>
    <property type="molecule type" value="Genomic_DNA"/>
</dbReference>
<dbReference type="AlphaFoldDB" id="A0A450U830"/>